<gene>
    <name evidence="1" type="ORF">OS493_013409</name>
</gene>
<protein>
    <submittedName>
        <fullName evidence="1">Uncharacterized protein</fullName>
    </submittedName>
</protein>
<evidence type="ECO:0000313" key="2">
    <source>
        <dbReference type="Proteomes" id="UP001163046"/>
    </source>
</evidence>
<sequence length="119" mass="14037">MMMYLVMHSAYSLLKALSGKSNSSMATMATFPPIHPSYDLPIRPIANDIYDFQDMDLPHWTQFLREDFNDDDWLTFIHDFGGQIAPISRRQTYVLRWSSVPFRHHLHQNLSRISHRNQT</sequence>
<keyword evidence="2" id="KW-1185">Reference proteome</keyword>
<evidence type="ECO:0000313" key="1">
    <source>
        <dbReference type="EMBL" id="KAJ7336035.1"/>
    </source>
</evidence>
<dbReference type="AlphaFoldDB" id="A0A9W9YDX1"/>
<accession>A0A9W9YDX1</accession>
<reference evidence="1" key="1">
    <citation type="submission" date="2023-01" db="EMBL/GenBank/DDBJ databases">
        <title>Genome assembly of the deep-sea coral Lophelia pertusa.</title>
        <authorList>
            <person name="Herrera S."/>
            <person name="Cordes E."/>
        </authorList>
    </citation>
    <scope>NUCLEOTIDE SEQUENCE</scope>
    <source>
        <strain evidence="1">USNM1676648</strain>
        <tissue evidence="1">Polyp</tissue>
    </source>
</reference>
<dbReference type="EMBL" id="MU827783">
    <property type="protein sequence ID" value="KAJ7336035.1"/>
    <property type="molecule type" value="Genomic_DNA"/>
</dbReference>
<proteinExistence type="predicted"/>
<dbReference type="Proteomes" id="UP001163046">
    <property type="component" value="Unassembled WGS sequence"/>
</dbReference>
<organism evidence="1 2">
    <name type="scientific">Desmophyllum pertusum</name>
    <dbReference type="NCBI Taxonomy" id="174260"/>
    <lineage>
        <taxon>Eukaryota</taxon>
        <taxon>Metazoa</taxon>
        <taxon>Cnidaria</taxon>
        <taxon>Anthozoa</taxon>
        <taxon>Hexacorallia</taxon>
        <taxon>Scleractinia</taxon>
        <taxon>Caryophylliina</taxon>
        <taxon>Caryophylliidae</taxon>
        <taxon>Desmophyllum</taxon>
    </lineage>
</organism>
<comment type="caution">
    <text evidence="1">The sequence shown here is derived from an EMBL/GenBank/DDBJ whole genome shotgun (WGS) entry which is preliminary data.</text>
</comment>
<name>A0A9W9YDX1_9CNID</name>